<evidence type="ECO:0000256" key="6">
    <source>
        <dbReference type="ARBA" id="ARBA00023040"/>
    </source>
</evidence>
<accession>A0ABN9LXJ9</accession>
<dbReference type="SUPFAM" id="SSF81321">
    <property type="entry name" value="Family A G protein-coupled receptor-like"/>
    <property type="match status" value="1"/>
</dbReference>
<keyword evidence="4" id="KW-0552">Olfaction</keyword>
<feature type="transmembrane region" description="Helical" evidence="10">
    <location>
        <begin position="127"/>
        <end position="147"/>
    </location>
</feature>
<proteinExistence type="predicted"/>
<feature type="transmembrane region" description="Helical" evidence="10">
    <location>
        <begin position="86"/>
        <end position="106"/>
    </location>
</feature>
<keyword evidence="6" id="KW-0297">G-protein coupled receptor</keyword>
<evidence type="ECO:0000256" key="1">
    <source>
        <dbReference type="ARBA" id="ARBA00004651"/>
    </source>
</evidence>
<keyword evidence="13" id="KW-1185">Reference proteome</keyword>
<evidence type="ECO:0000256" key="9">
    <source>
        <dbReference type="ARBA" id="ARBA00023224"/>
    </source>
</evidence>
<evidence type="ECO:0000256" key="2">
    <source>
        <dbReference type="ARBA" id="ARBA00022475"/>
    </source>
</evidence>
<comment type="caution">
    <text evidence="12">The sequence shown here is derived from an EMBL/GenBank/DDBJ whole genome shotgun (WGS) entry which is preliminary data.</text>
</comment>
<keyword evidence="7 10" id="KW-0472">Membrane</keyword>
<evidence type="ECO:0000256" key="7">
    <source>
        <dbReference type="ARBA" id="ARBA00023136"/>
    </source>
</evidence>
<keyword evidence="2" id="KW-1003">Cell membrane</keyword>
<gene>
    <name evidence="12" type="ORF">RIMI_LOCUS14352290</name>
</gene>
<evidence type="ECO:0000256" key="3">
    <source>
        <dbReference type="ARBA" id="ARBA00022692"/>
    </source>
</evidence>
<dbReference type="PRINTS" id="PR00245">
    <property type="entry name" value="OLFACTORYR"/>
</dbReference>
<comment type="subcellular location">
    <subcellularLocation>
        <location evidence="1">Cell membrane</location>
        <topology evidence="1">Multi-pass membrane protein</topology>
    </subcellularLocation>
</comment>
<dbReference type="InterPro" id="IPR017452">
    <property type="entry name" value="GPCR_Rhodpsn_7TM"/>
</dbReference>
<dbReference type="Pfam" id="PF13853">
    <property type="entry name" value="7tm_4"/>
    <property type="match status" value="1"/>
</dbReference>
<evidence type="ECO:0000313" key="12">
    <source>
        <dbReference type="EMBL" id="CAJ0953536.1"/>
    </source>
</evidence>
<keyword evidence="4" id="KW-0716">Sensory transduction</keyword>
<keyword evidence="9" id="KW-0807">Transducer</keyword>
<name>A0ABN9LXJ9_9NEOB</name>
<dbReference type="PRINTS" id="PR00237">
    <property type="entry name" value="GPCRRHODOPSN"/>
</dbReference>
<reference evidence="12" key="1">
    <citation type="submission" date="2023-07" db="EMBL/GenBank/DDBJ databases">
        <authorList>
            <person name="Stuckert A."/>
        </authorList>
    </citation>
    <scope>NUCLEOTIDE SEQUENCE</scope>
</reference>
<organism evidence="12 13">
    <name type="scientific">Ranitomeya imitator</name>
    <name type="common">mimic poison frog</name>
    <dbReference type="NCBI Taxonomy" id="111125"/>
    <lineage>
        <taxon>Eukaryota</taxon>
        <taxon>Metazoa</taxon>
        <taxon>Chordata</taxon>
        <taxon>Craniata</taxon>
        <taxon>Vertebrata</taxon>
        <taxon>Euteleostomi</taxon>
        <taxon>Amphibia</taxon>
        <taxon>Batrachia</taxon>
        <taxon>Anura</taxon>
        <taxon>Neobatrachia</taxon>
        <taxon>Hyloidea</taxon>
        <taxon>Dendrobatidae</taxon>
        <taxon>Dendrobatinae</taxon>
        <taxon>Ranitomeya</taxon>
    </lineage>
</organism>
<dbReference type="InterPro" id="IPR000725">
    <property type="entry name" value="Olfact_rcpt"/>
</dbReference>
<evidence type="ECO:0000256" key="5">
    <source>
        <dbReference type="ARBA" id="ARBA00022989"/>
    </source>
</evidence>
<evidence type="ECO:0000259" key="11">
    <source>
        <dbReference type="PROSITE" id="PS50262"/>
    </source>
</evidence>
<evidence type="ECO:0000313" key="13">
    <source>
        <dbReference type="Proteomes" id="UP001176940"/>
    </source>
</evidence>
<evidence type="ECO:0000256" key="8">
    <source>
        <dbReference type="ARBA" id="ARBA00023170"/>
    </source>
</evidence>
<dbReference type="Gene3D" id="1.20.1070.10">
    <property type="entry name" value="Rhodopsin 7-helix transmembrane proteins"/>
    <property type="match status" value="1"/>
</dbReference>
<keyword evidence="8" id="KW-0675">Receptor</keyword>
<dbReference type="InterPro" id="IPR000276">
    <property type="entry name" value="GPCR_Rhodpsn"/>
</dbReference>
<dbReference type="Proteomes" id="UP001176940">
    <property type="component" value="Unassembled WGS sequence"/>
</dbReference>
<keyword evidence="5 10" id="KW-1133">Transmembrane helix</keyword>
<dbReference type="EMBL" id="CAUEEQ010036861">
    <property type="protein sequence ID" value="CAJ0953536.1"/>
    <property type="molecule type" value="Genomic_DNA"/>
</dbReference>
<dbReference type="PANTHER" id="PTHR26452">
    <property type="entry name" value="OLFACTORY RECEPTOR"/>
    <property type="match status" value="1"/>
</dbReference>
<evidence type="ECO:0000256" key="10">
    <source>
        <dbReference type="SAM" id="Phobius"/>
    </source>
</evidence>
<evidence type="ECO:0000256" key="4">
    <source>
        <dbReference type="ARBA" id="ARBA00022725"/>
    </source>
</evidence>
<feature type="transmembrane region" description="Helical" evidence="10">
    <location>
        <begin position="21"/>
        <end position="47"/>
    </location>
</feature>
<dbReference type="InterPro" id="IPR050516">
    <property type="entry name" value="Olfactory_GPCR"/>
</dbReference>
<dbReference type="PROSITE" id="PS50262">
    <property type="entry name" value="G_PROTEIN_RECEP_F1_2"/>
    <property type="match status" value="1"/>
</dbReference>
<sequence>MENHTFNSFILTFSTLASNRSILSVVFTLIYLTGVMVNFTIVIVIYWDRHLHTPMYLFIRNLSFVDICYTTTTVPKLIHMLWTGNYMLSFIHVVTTEDLVLFIMAYDRYVAICHPLRYHSVLSKKNCILIMTAVWVIGGFNSFLATLTTSITPMCYSNTIAQFFCELKAFAKISCPNAGLQLLTYMELIIGVSLFLTSIISYIKVITVILHIRSKDGRRKAFSTCSAHLIVLSMHYGTFTSEYIMPPFRHTQVFELTISVWYTTITPMLNPLIYSVRNNDVKRALLKMVGGKINDE</sequence>
<feature type="domain" description="G-protein coupled receptors family 1 profile" evidence="11">
    <location>
        <begin position="37"/>
        <end position="274"/>
    </location>
</feature>
<feature type="transmembrane region" description="Helical" evidence="10">
    <location>
        <begin position="188"/>
        <end position="210"/>
    </location>
</feature>
<protein>
    <recommendedName>
        <fullName evidence="11">G-protein coupled receptors family 1 profile domain-containing protein</fullName>
    </recommendedName>
</protein>
<dbReference type="CDD" id="cd13954">
    <property type="entry name" value="7tmA_OR"/>
    <property type="match status" value="1"/>
</dbReference>
<keyword evidence="3 10" id="KW-0812">Transmembrane</keyword>